<dbReference type="PANTHER" id="PTHR34580">
    <property type="match status" value="1"/>
</dbReference>
<dbReference type="AlphaFoldDB" id="A0A4R2QYT4"/>
<keyword evidence="6" id="KW-1185">Reference proteome</keyword>
<dbReference type="PROSITE" id="PS52050">
    <property type="entry name" value="WYL"/>
    <property type="match status" value="1"/>
</dbReference>
<dbReference type="InterPro" id="IPR026881">
    <property type="entry name" value="WYL_dom"/>
</dbReference>
<dbReference type="InterPro" id="IPR001034">
    <property type="entry name" value="DeoR_HTH"/>
</dbReference>
<evidence type="ECO:0000259" key="4">
    <source>
        <dbReference type="PROSITE" id="PS51000"/>
    </source>
</evidence>
<feature type="domain" description="HTH deoR-type" evidence="4">
    <location>
        <begin position="5"/>
        <end position="60"/>
    </location>
</feature>
<dbReference type="InterPro" id="IPR057727">
    <property type="entry name" value="WCX_dom"/>
</dbReference>
<dbReference type="Pfam" id="PF13280">
    <property type="entry name" value="WYL"/>
    <property type="match status" value="1"/>
</dbReference>
<dbReference type="Pfam" id="PF08279">
    <property type="entry name" value="HTH_11"/>
    <property type="match status" value="1"/>
</dbReference>
<dbReference type="PROSITE" id="PS00894">
    <property type="entry name" value="HTH_DEOR_1"/>
    <property type="match status" value="1"/>
</dbReference>
<organism evidence="5 6">
    <name type="scientific">Tamaricihabitans halophyticus</name>
    <dbReference type="NCBI Taxonomy" id="1262583"/>
    <lineage>
        <taxon>Bacteria</taxon>
        <taxon>Bacillati</taxon>
        <taxon>Actinomycetota</taxon>
        <taxon>Actinomycetes</taxon>
        <taxon>Pseudonocardiales</taxon>
        <taxon>Pseudonocardiaceae</taxon>
        <taxon>Tamaricihabitans</taxon>
    </lineage>
</organism>
<dbReference type="Proteomes" id="UP000294911">
    <property type="component" value="Unassembled WGS sequence"/>
</dbReference>
<evidence type="ECO:0000256" key="3">
    <source>
        <dbReference type="ARBA" id="ARBA00023163"/>
    </source>
</evidence>
<dbReference type="InterPro" id="IPR013196">
    <property type="entry name" value="HTH_11"/>
</dbReference>
<dbReference type="InterPro" id="IPR036388">
    <property type="entry name" value="WH-like_DNA-bd_sf"/>
</dbReference>
<evidence type="ECO:0000256" key="1">
    <source>
        <dbReference type="ARBA" id="ARBA00023015"/>
    </source>
</evidence>
<dbReference type="EMBL" id="SLXQ01000003">
    <property type="protein sequence ID" value="TCP54379.1"/>
    <property type="molecule type" value="Genomic_DNA"/>
</dbReference>
<dbReference type="PIRSF" id="PIRSF016838">
    <property type="entry name" value="PafC"/>
    <property type="match status" value="1"/>
</dbReference>
<evidence type="ECO:0000256" key="2">
    <source>
        <dbReference type="ARBA" id="ARBA00023125"/>
    </source>
</evidence>
<dbReference type="GO" id="GO:0003700">
    <property type="term" value="F:DNA-binding transcription factor activity"/>
    <property type="evidence" value="ECO:0007669"/>
    <property type="project" value="InterPro"/>
</dbReference>
<dbReference type="InterPro" id="IPR018356">
    <property type="entry name" value="Tscrpt_reg_HTH_DeoR_CS"/>
</dbReference>
<reference evidence="5 6" key="1">
    <citation type="submission" date="2019-03" db="EMBL/GenBank/DDBJ databases">
        <title>Genomic Encyclopedia of Type Strains, Phase IV (KMG-IV): sequencing the most valuable type-strain genomes for metagenomic binning, comparative biology and taxonomic classification.</title>
        <authorList>
            <person name="Goeker M."/>
        </authorList>
    </citation>
    <scope>NUCLEOTIDE SEQUENCE [LARGE SCALE GENOMIC DNA]</scope>
    <source>
        <strain evidence="5 6">DSM 45765</strain>
    </source>
</reference>
<keyword evidence="1" id="KW-0805">Transcription regulation</keyword>
<dbReference type="OrthoDB" id="3483912at2"/>
<dbReference type="SUPFAM" id="SSF46785">
    <property type="entry name" value="Winged helix' DNA-binding domain"/>
    <property type="match status" value="1"/>
</dbReference>
<keyword evidence="3" id="KW-0804">Transcription</keyword>
<dbReference type="RefSeq" id="WP_132877117.1">
    <property type="nucleotide sequence ID" value="NZ_SLXQ01000003.1"/>
</dbReference>
<evidence type="ECO:0000313" key="5">
    <source>
        <dbReference type="EMBL" id="TCP54379.1"/>
    </source>
</evidence>
<proteinExistence type="predicted"/>
<dbReference type="InterPro" id="IPR028349">
    <property type="entry name" value="PafC-like"/>
</dbReference>
<dbReference type="Gene3D" id="1.10.10.10">
    <property type="entry name" value="Winged helix-like DNA-binding domain superfamily/Winged helix DNA-binding domain"/>
    <property type="match status" value="1"/>
</dbReference>
<name>A0A4R2QYT4_9PSEU</name>
<dbReference type="PROSITE" id="PS51000">
    <property type="entry name" value="HTH_DEOR_2"/>
    <property type="match status" value="1"/>
</dbReference>
<evidence type="ECO:0000313" key="6">
    <source>
        <dbReference type="Proteomes" id="UP000294911"/>
    </source>
</evidence>
<dbReference type="GO" id="GO:0003677">
    <property type="term" value="F:DNA binding"/>
    <property type="evidence" value="ECO:0007669"/>
    <property type="project" value="UniProtKB-KW"/>
</dbReference>
<dbReference type="InterPro" id="IPR051534">
    <property type="entry name" value="CBASS_pafABC_assoc_protein"/>
</dbReference>
<dbReference type="InterPro" id="IPR036390">
    <property type="entry name" value="WH_DNA-bd_sf"/>
</dbReference>
<dbReference type="PANTHER" id="PTHR34580:SF3">
    <property type="entry name" value="PROTEIN PAFB"/>
    <property type="match status" value="1"/>
</dbReference>
<comment type="caution">
    <text evidence="5">The sequence shown here is derived from an EMBL/GenBank/DDBJ whole genome shotgun (WGS) entry which is preliminary data.</text>
</comment>
<accession>A0A4R2QYT4</accession>
<keyword evidence="2 5" id="KW-0238">DNA-binding</keyword>
<protein>
    <submittedName>
        <fullName evidence="5">Putative DNA-binding transcriptional regulator YafY</fullName>
    </submittedName>
</protein>
<dbReference type="Pfam" id="PF25583">
    <property type="entry name" value="WCX"/>
    <property type="match status" value="1"/>
</dbReference>
<sequence>MASTTPTRLLRLLSLLSTRREWSGAELAERLAVTGRTVRRDIDRLRALGYPVRGTTGTAGGYRLAPGKELPPLLLEDAEAIAVAVGLRTSAGSNVAGIAEPSIRALAKLEQVLPKRLRSRLRAFDEVSARTEPAPVPPAESSTLAVLATACRDQEIVSFEYRARTGGSSKRRVQPHRVLGRHGRWYLIAYDPERADWRAFRVDRVRDPLPTGARCGPLEPPDGDAARFLARKVTSAPYRHAARATIDAPAATILARLPQLIPDRVTPLDAHRCEVQLGADSIELIAQQLIATGAQFTLDASPEVRERLRAIAARLAAVANPPM</sequence>
<gene>
    <name evidence="5" type="ORF">EV191_103424</name>
</gene>